<gene>
    <name evidence="2" type="ORF">KY290_006196</name>
</gene>
<name>A0ABQ7WGA1_SOLTU</name>
<sequence>MDLSLWDPPENQVFTDESSYPSWEYNLYFDPRLDVIEADALNTKSCLQVLEIQANKADSEIGELEDDKLMIQRQLACEDNMGFAALNNLESMLKPLKNENQQLAGTTLAERHAAQQATKEYSSKSTVNGVKAVQINDPSGMKGQEVVHAGTVRTIEGTRLRLLNSIRGDRSNPQRKLMGGGEYYGDNTIKGTQQQLAGAKRAGGFAGISATSQLHFRRRSETSFCVPVVQENNNQRNAQNMLVRSHDRTSQAPRNVHNVEVVFPMSSITPASRMACIDHMSLVQLKALENQLNIVGVSKTRKADLQQLLRSKLQAQDWS</sequence>
<dbReference type="Proteomes" id="UP000826656">
    <property type="component" value="Unassembled WGS sequence"/>
</dbReference>
<evidence type="ECO:0000256" key="1">
    <source>
        <dbReference type="SAM" id="Coils"/>
    </source>
</evidence>
<evidence type="ECO:0008006" key="4">
    <source>
        <dbReference type="Google" id="ProtNLM"/>
    </source>
</evidence>
<dbReference type="EMBL" id="JAIVGD010000002">
    <property type="protein sequence ID" value="KAH0779769.1"/>
    <property type="molecule type" value="Genomic_DNA"/>
</dbReference>
<feature type="coiled-coil region" evidence="1">
    <location>
        <begin position="47"/>
        <end position="106"/>
    </location>
</feature>
<comment type="caution">
    <text evidence="2">The sequence shown here is derived from an EMBL/GenBank/DDBJ whole genome shotgun (WGS) entry which is preliminary data.</text>
</comment>
<evidence type="ECO:0000313" key="3">
    <source>
        <dbReference type="Proteomes" id="UP000826656"/>
    </source>
</evidence>
<evidence type="ECO:0000313" key="2">
    <source>
        <dbReference type="EMBL" id="KAH0779769.1"/>
    </source>
</evidence>
<accession>A0ABQ7WGA1</accession>
<keyword evidence="3" id="KW-1185">Reference proteome</keyword>
<reference evidence="2 3" key="1">
    <citation type="journal article" date="2021" name="bioRxiv">
        <title>Chromosome-scale and haplotype-resolved genome assembly of a tetraploid potato cultivar.</title>
        <authorList>
            <person name="Sun H."/>
            <person name="Jiao W.-B."/>
            <person name="Krause K."/>
            <person name="Campoy J.A."/>
            <person name="Goel M."/>
            <person name="Folz-Donahue K."/>
            <person name="Kukat C."/>
            <person name="Huettel B."/>
            <person name="Schneeberger K."/>
        </authorList>
    </citation>
    <scope>NUCLEOTIDE SEQUENCE [LARGE SCALE GENOMIC DNA]</scope>
    <source>
        <strain evidence="2">SolTubOtavaFocal</strain>
        <tissue evidence="2">Leaves</tissue>
    </source>
</reference>
<proteinExistence type="predicted"/>
<organism evidence="2 3">
    <name type="scientific">Solanum tuberosum</name>
    <name type="common">Potato</name>
    <dbReference type="NCBI Taxonomy" id="4113"/>
    <lineage>
        <taxon>Eukaryota</taxon>
        <taxon>Viridiplantae</taxon>
        <taxon>Streptophyta</taxon>
        <taxon>Embryophyta</taxon>
        <taxon>Tracheophyta</taxon>
        <taxon>Spermatophyta</taxon>
        <taxon>Magnoliopsida</taxon>
        <taxon>eudicotyledons</taxon>
        <taxon>Gunneridae</taxon>
        <taxon>Pentapetalae</taxon>
        <taxon>asterids</taxon>
        <taxon>lamiids</taxon>
        <taxon>Solanales</taxon>
        <taxon>Solanaceae</taxon>
        <taxon>Solanoideae</taxon>
        <taxon>Solaneae</taxon>
        <taxon>Solanum</taxon>
    </lineage>
</organism>
<keyword evidence="1" id="KW-0175">Coiled coil</keyword>
<protein>
    <recommendedName>
        <fullName evidence="4">SAP domain-containing protein</fullName>
    </recommendedName>
</protein>